<proteinExistence type="predicted"/>
<keyword evidence="1" id="KW-0472">Membrane</keyword>
<evidence type="ECO:0000313" key="2">
    <source>
        <dbReference type="EMBL" id="NHO64330.1"/>
    </source>
</evidence>
<organism evidence="2 3">
    <name type="scientific">Pseudomaricurvus hydrocarbonicus</name>
    <dbReference type="NCBI Taxonomy" id="1470433"/>
    <lineage>
        <taxon>Bacteria</taxon>
        <taxon>Pseudomonadati</taxon>
        <taxon>Pseudomonadota</taxon>
        <taxon>Gammaproteobacteria</taxon>
        <taxon>Cellvibrionales</taxon>
        <taxon>Cellvibrionaceae</taxon>
        <taxon>Pseudomaricurvus</taxon>
    </lineage>
</organism>
<sequence>MKRKHLSRDIQTLNQRLTAQLAPFQQRSQESRRALSQIHPLWLLAVGLVAGAVTGSLGWRKAYTVGAMGYKLQPLMLAGIGQWMAGSEG</sequence>
<name>A0A9E5JT11_9GAMM</name>
<comment type="caution">
    <text evidence="2">The sequence shown here is derived from an EMBL/GenBank/DDBJ whole genome shotgun (WGS) entry which is preliminary data.</text>
</comment>
<dbReference type="Proteomes" id="UP000787472">
    <property type="component" value="Unassembled WGS sequence"/>
</dbReference>
<accession>A0A9E5JT11</accession>
<feature type="transmembrane region" description="Helical" evidence="1">
    <location>
        <begin position="41"/>
        <end position="59"/>
    </location>
</feature>
<dbReference type="AlphaFoldDB" id="A0A9E5JT11"/>
<protein>
    <submittedName>
        <fullName evidence="2">Uncharacterized protein</fullName>
    </submittedName>
</protein>
<evidence type="ECO:0000313" key="3">
    <source>
        <dbReference type="Proteomes" id="UP000787472"/>
    </source>
</evidence>
<dbReference type="EMBL" id="JAAONZ010000001">
    <property type="protein sequence ID" value="NHO64330.1"/>
    <property type="molecule type" value="Genomic_DNA"/>
</dbReference>
<reference evidence="2" key="1">
    <citation type="submission" date="2020-03" db="EMBL/GenBank/DDBJ databases">
        <authorList>
            <person name="Guo F."/>
        </authorList>
    </citation>
    <scope>NUCLEOTIDE SEQUENCE</scope>
    <source>
        <strain evidence="2">JCM 30134</strain>
    </source>
</reference>
<evidence type="ECO:0000256" key="1">
    <source>
        <dbReference type="SAM" id="Phobius"/>
    </source>
</evidence>
<keyword evidence="1" id="KW-0812">Transmembrane</keyword>
<gene>
    <name evidence="2" type="ORF">G8770_02055</name>
</gene>
<dbReference type="RefSeq" id="WP_167181228.1">
    <property type="nucleotide sequence ID" value="NZ_JAAONZ010000001.1"/>
</dbReference>
<keyword evidence="3" id="KW-1185">Reference proteome</keyword>
<keyword evidence="1" id="KW-1133">Transmembrane helix</keyword>